<name>A0AAD1T9Z9_PELCU</name>
<dbReference type="Proteomes" id="UP001295444">
    <property type="component" value="Chromosome 11"/>
</dbReference>
<organism evidence="2 3">
    <name type="scientific">Pelobates cultripes</name>
    <name type="common">Western spadefoot toad</name>
    <dbReference type="NCBI Taxonomy" id="61616"/>
    <lineage>
        <taxon>Eukaryota</taxon>
        <taxon>Metazoa</taxon>
        <taxon>Chordata</taxon>
        <taxon>Craniata</taxon>
        <taxon>Vertebrata</taxon>
        <taxon>Euteleostomi</taxon>
        <taxon>Amphibia</taxon>
        <taxon>Batrachia</taxon>
        <taxon>Anura</taxon>
        <taxon>Pelobatoidea</taxon>
        <taxon>Pelobatidae</taxon>
        <taxon>Pelobates</taxon>
    </lineage>
</organism>
<accession>A0AAD1T9Z9</accession>
<feature type="compositionally biased region" description="Low complexity" evidence="1">
    <location>
        <begin position="12"/>
        <end position="23"/>
    </location>
</feature>
<feature type="region of interest" description="Disordered" evidence="1">
    <location>
        <begin position="1"/>
        <end position="70"/>
    </location>
</feature>
<proteinExistence type="predicted"/>
<dbReference type="EMBL" id="OW240922">
    <property type="protein sequence ID" value="CAH2322242.1"/>
    <property type="molecule type" value="Genomic_DNA"/>
</dbReference>
<evidence type="ECO:0000313" key="3">
    <source>
        <dbReference type="Proteomes" id="UP001295444"/>
    </source>
</evidence>
<feature type="compositionally biased region" description="Basic and acidic residues" evidence="1">
    <location>
        <begin position="28"/>
        <end position="37"/>
    </location>
</feature>
<protein>
    <submittedName>
        <fullName evidence="2">Uncharacterized protein</fullName>
    </submittedName>
</protein>
<reference evidence="2" key="1">
    <citation type="submission" date="2022-03" db="EMBL/GenBank/DDBJ databases">
        <authorList>
            <person name="Alioto T."/>
            <person name="Alioto T."/>
            <person name="Gomez Garrido J."/>
        </authorList>
    </citation>
    <scope>NUCLEOTIDE SEQUENCE</scope>
</reference>
<keyword evidence="3" id="KW-1185">Reference proteome</keyword>
<dbReference type="AlphaFoldDB" id="A0AAD1T9Z9"/>
<sequence length="161" mass="17704">MALKKTKAQAGTTPSTTLTTSKTSLRRYFAEKSETDQQSKMTAAAGKSPTCNAPASPAPSDGSTDGADQKTLLTQLPSKSDLEAMFSRMEKSFGDKLQTLHEEVSHIDNRVQTLEKEGEITALHLTNVQSLQQVHNEAILFLQRKIEDLDNRGRRNNLLST</sequence>
<evidence type="ECO:0000256" key="1">
    <source>
        <dbReference type="SAM" id="MobiDB-lite"/>
    </source>
</evidence>
<gene>
    <name evidence="2" type="ORF">PECUL_23A009672</name>
</gene>
<evidence type="ECO:0000313" key="2">
    <source>
        <dbReference type="EMBL" id="CAH2322242.1"/>
    </source>
</evidence>